<dbReference type="InterPro" id="IPR010297">
    <property type="entry name" value="DUF900_hydrolase"/>
</dbReference>
<dbReference type="EMBL" id="BBLT01000001">
    <property type="protein sequence ID" value="GAL82963.1"/>
    <property type="molecule type" value="Genomic_DNA"/>
</dbReference>
<name>A0A098L9V4_9BACT</name>
<dbReference type="eggNOG" id="COG4782">
    <property type="taxonomic scope" value="Bacteria"/>
</dbReference>
<keyword evidence="2" id="KW-1185">Reference proteome</keyword>
<evidence type="ECO:0000313" key="1">
    <source>
        <dbReference type="EMBL" id="GAL82963.1"/>
    </source>
</evidence>
<reference evidence="1 2" key="1">
    <citation type="submission" date="2014-09" db="EMBL/GenBank/DDBJ databases">
        <title>Sporocytophaga myxococcoides PG-01 genome sequencing.</title>
        <authorList>
            <person name="Liu L."/>
            <person name="Gao P.J."/>
            <person name="Chen G.J."/>
            <person name="Wang L.S."/>
        </authorList>
    </citation>
    <scope>NUCLEOTIDE SEQUENCE [LARGE SCALE GENOMIC DNA]</scope>
    <source>
        <strain evidence="1 2">PG-01</strain>
    </source>
</reference>
<dbReference type="AlphaFoldDB" id="A0A098L9V4"/>
<dbReference type="OrthoDB" id="627035at2"/>
<organism evidence="1 2">
    <name type="scientific">Sporocytophaga myxococcoides</name>
    <dbReference type="NCBI Taxonomy" id="153721"/>
    <lineage>
        <taxon>Bacteria</taxon>
        <taxon>Pseudomonadati</taxon>
        <taxon>Bacteroidota</taxon>
        <taxon>Cytophagia</taxon>
        <taxon>Cytophagales</taxon>
        <taxon>Cytophagaceae</taxon>
        <taxon>Sporocytophaga</taxon>
    </lineage>
</organism>
<sequence length="344" mass="39989">MKPQNLISVIFIFTFTILPYTSFSQTYFPYDKYNGTNLKWAEDLQFKDSDTTIIMITVRNKVAGSPKYFSDKSIRSDQYTTLICLWKNPDWYIMEVASLEMALQKSGCTKEVATFVHGDGKDFPLAINRAADIRLLFDVPVIAFDVPSLLPKSNKIRNFYNSKGNYKESVNLFAAYLRALGKIKENQPNLTFVLHMHSLGNYVYMESLKQNRLNDCPVVFETILMNAAAVKQKRHKRWLEKSNIQKNIYITYNKKDHTLNGAHLITFRKQLGERLKKPLAGNAYYINFQNIANKEHNYYRNTGLFKSYPNIKQFYMDILHGQLIPLKDASRFSQRNDGKGFDIR</sequence>
<gene>
    <name evidence="1" type="ORF">MYP_189</name>
</gene>
<comment type="caution">
    <text evidence="1">The sequence shown here is derived from an EMBL/GenBank/DDBJ whole genome shotgun (WGS) entry which is preliminary data.</text>
</comment>
<evidence type="ECO:0000313" key="2">
    <source>
        <dbReference type="Proteomes" id="UP000030185"/>
    </source>
</evidence>
<accession>A0A098L9V4</accession>
<dbReference type="Proteomes" id="UP000030185">
    <property type="component" value="Unassembled WGS sequence"/>
</dbReference>
<evidence type="ECO:0008006" key="3">
    <source>
        <dbReference type="Google" id="ProtNLM"/>
    </source>
</evidence>
<protein>
    <recommendedName>
        <fullName evidence="3">Alpha/beta hydrolase</fullName>
    </recommendedName>
</protein>
<proteinExistence type="predicted"/>
<dbReference type="Pfam" id="PF05990">
    <property type="entry name" value="DUF900"/>
    <property type="match status" value="1"/>
</dbReference>